<feature type="transmembrane region" description="Helical" evidence="1">
    <location>
        <begin position="225"/>
        <end position="244"/>
    </location>
</feature>
<feature type="transmembrane region" description="Helical" evidence="1">
    <location>
        <begin position="194"/>
        <end position="213"/>
    </location>
</feature>
<feature type="transmembrane region" description="Helical" evidence="1">
    <location>
        <begin position="80"/>
        <end position="98"/>
    </location>
</feature>
<feature type="transmembrane region" description="Helical" evidence="1">
    <location>
        <begin position="39"/>
        <end position="60"/>
    </location>
</feature>
<keyword evidence="3" id="KW-1185">Reference proteome</keyword>
<dbReference type="Proteomes" id="UP001208689">
    <property type="component" value="Chromosome"/>
</dbReference>
<name>A0ABY6HLB3_9ARCH</name>
<evidence type="ECO:0000313" key="2">
    <source>
        <dbReference type="EMBL" id="UYP44211.1"/>
    </source>
</evidence>
<keyword evidence="1" id="KW-0472">Membrane</keyword>
<gene>
    <name evidence="2" type="ORF">NEF87_000496</name>
</gene>
<evidence type="ECO:0008006" key="4">
    <source>
        <dbReference type="Google" id="ProtNLM"/>
    </source>
</evidence>
<protein>
    <recommendedName>
        <fullName evidence="4">Histidine kinase N-terminal 7TM region domain-containing protein</fullName>
    </recommendedName>
</protein>
<feature type="transmembrane region" description="Helical" evidence="1">
    <location>
        <begin position="159"/>
        <end position="182"/>
    </location>
</feature>
<sequence length="262" mass="30506">MLVDELRLWLIIPKMISTFVFIFFGFKIKHQKKFLLNEIFFWAFLTWAIYNFIDCFSFTFAADSFLAFQICSIFWNIQKFLLITYALLVFNAVKVIVYGENKINDLKNHFLEISILIFSLSCLILFVPIKIMDEFNNVIEPSSLPPSGDFHVAEKFNGIGGFAAIIPFIYFIIASFHLVKILKSTDDETTKKRILMLIIGIDLNPIGMFYFVIRGLCFPNYTWLTSLIGQFFILMSPIFIYSSLRKPKEKIEKIELNPISVD</sequence>
<reference evidence="2" key="1">
    <citation type="submission" date="2022-09" db="EMBL/GenBank/DDBJ databases">
        <title>Actin cytoskeleton and complex cell architecture in an #Asgard archaeon.</title>
        <authorList>
            <person name="Ponce Toledo R.I."/>
            <person name="Schleper C."/>
            <person name="Rodrigues Oliveira T."/>
            <person name="Wollweber F."/>
            <person name="Xu J."/>
            <person name="Rittmann S."/>
            <person name="Klingl A."/>
            <person name="Pilhofer M."/>
        </authorList>
    </citation>
    <scope>NUCLEOTIDE SEQUENCE</scope>
    <source>
        <strain evidence="2">B-35</strain>
    </source>
</reference>
<organism evidence="2 3">
    <name type="scientific">Candidatus Lokiarchaeum ossiferum</name>
    <dbReference type="NCBI Taxonomy" id="2951803"/>
    <lineage>
        <taxon>Archaea</taxon>
        <taxon>Promethearchaeati</taxon>
        <taxon>Promethearchaeota</taxon>
        <taxon>Promethearchaeia</taxon>
        <taxon>Promethearchaeales</taxon>
        <taxon>Promethearchaeaceae</taxon>
        <taxon>Candidatus Lokiarchaeum</taxon>
    </lineage>
</organism>
<feature type="transmembrane region" description="Helical" evidence="1">
    <location>
        <begin position="6"/>
        <end position="27"/>
    </location>
</feature>
<evidence type="ECO:0000256" key="1">
    <source>
        <dbReference type="SAM" id="Phobius"/>
    </source>
</evidence>
<keyword evidence="1" id="KW-0812">Transmembrane</keyword>
<keyword evidence="1" id="KW-1133">Transmembrane helix</keyword>
<dbReference type="EMBL" id="CP104013">
    <property type="protein sequence ID" value="UYP44211.1"/>
    <property type="molecule type" value="Genomic_DNA"/>
</dbReference>
<accession>A0ABY6HLB3</accession>
<proteinExistence type="predicted"/>
<feature type="transmembrane region" description="Helical" evidence="1">
    <location>
        <begin position="110"/>
        <end position="129"/>
    </location>
</feature>
<evidence type="ECO:0000313" key="3">
    <source>
        <dbReference type="Proteomes" id="UP001208689"/>
    </source>
</evidence>